<dbReference type="InterPro" id="IPR039261">
    <property type="entry name" value="FNR_nucleotide-bd"/>
</dbReference>
<dbReference type="RefSeq" id="WP_148914650.1">
    <property type="nucleotide sequence ID" value="NZ_VSZS01000061.1"/>
</dbReference>
<dbReference type="InterPro" id="IPR017927">
    <property type="entry name" value="FAD-bd_FR_type"/>
</dbReference>
<dbReference type="AlphaFoldDB" id="A0A5D4GWX1"/>
<comment type="caution">
    <text evidence="3">The sequence shown here is derived from an EMBL/GenBank/DDBJ whole genome shotgun (WGS) entry which is preliminary data.</text>
</comment>
<organism evidence="3 4">
    <name type="scientific">Neoaquamicrobium microcysteis</name>
    <dbReference type="NCBI Taxonomy" id="2682781"/>
    <lineage>
        <taxon>Bacteria</taxon>
        <taxon>Pseudomonadati</taxon>
        <taxon>Pseudomonadota</taxon>
        <taxon>Alphaproteobacteria</taxon>
        <taxon>Hyphomicrobiales</taxon>
        <taxon>Phyllobacteriaceae</taxon>
        <taxon>Neoaquamicrobium</taxon>
    </lineage>
</organism>
<dbReference type="InterPro" id="IPR013113">
    <property type="entry name" value="SIP_FAD-bd"/>
</dbReference>
<proteinExistence type="inferred from homology"/>
<dbReference type="Pfam" id="PF09981">
    <property type="entry name" value="DUF2218"/>
    <property type="match status" value="1"/>
</dbReference>
<dbReference type="Gene3D" id="3.40.50.80">
    <property type="entry name" value="Nucleotide-binding domain of ferredoxin-NADP reductase (FNR) module"/>
    <property type="match status" value="1"/>
</dbReference>
<evidence type="ECO:0000313" key="4">
    <source>
        <dbReference type="Proteomes" id="UP000323258"/>
    </source>
</evidence>
<dbReference type="InterPro" id="IPR007037">
    <property type="entry name" value="SIP_rossman_dom"/>
</dbReference>
<dbReference type="SUPFAM" id="SSF63380">
    <property type="entry name" value="Riboflavin synthase domain-like"/>
    <property type="match status" value="1"/>
</dbReference>
<dbReference type="Gene3D" id="2.40.30.10">
    <property type="entry name" value="Translation factors"/>
    <property type="match status" value="1"/>
</dbReference>
<evidence type="ECO:0000313" key="3">
    <source>
        <dbReference type="EMBL" id="TYR32888.1"/>
    </source>
</evidence>
<dbReference type="Gene3D" id="3.30.310.50">
    <property type="entry name" value="Alpha-D-phosphohexomutase, C-terminal domain"/>
    <property type="match status" value="1"/>
</dbReference>
<evidence type="ECO:0000259" key="2">
    <source>
        <dbReference type="PROSITE" id="PS51384"/>
    </source>
</evidence>
<comment type="similarity">
    <text evidence="1">Belongs to the SIP oxidoreductase family.</text>
</comment>
<dbReference type="CDD" id="cd06193">
    <property type="entry name" value="siderophore_interacting"/>
    <property type="match status" value="1"/>
</dbReference>
<protein>
    <submittedName>
        <fullName evidence="3">Siderophore-interacting protein</fullName>
    </submittedName>
</protein>
<dbReference type="InterPro" id="IPR039374">
    <property type="entry name" value="SIP_fam"/>
</dbReference>
<keyword evidence="4" id="KW-1185">Reference proteome</keyword>
<reference evidence="3 4" key="1">
    <citation type="submission" date="2019-08" db="EMBL/GenBank/DDBJ databases">
        <authorList>
            <person name="Seo Y.L."/>
        </authorList>
    </citation>
    <scope>NUCLEOTIDE SEQUENCE [LARGE SCALE GENOMIC DNA]</scope>
    <source>
        <strain evidence="3 4">MaA-C15</strain>
    </source>
</reference>
<dbReference type="Pfam" id="PF04954">
    <property type="entry name" value="SIP"/>
    <property type="match status" value="1"/>
</dbReference>
<dbReference type="InterPro" id="IPR017938">
    <property type="entry name" value="Riboflavin_synthase-like_b-brl"/>
</dbReference>
<name>A0A5D4GWX1_9HYPH</name>
<sequence length="362" mass="39376">MTASLPLRAETTIPMASPLDVMAKLREHFVEHGEVSGSDARWSAAFGIGTVDATAEDAAMRFRVSAADQTSLAYLQWGVTEHVGEFASGPAPEVVWQGGLGAGATLPYFREMRVVRALQVTPRMRRLTLAGEDLHRFSHDGLHIRLLLAPKEGVQPVWPVMAADGRQAWPEGLRPVNRVYTIRRIDVEAGEIDVDFVLHEGDDMPGATFAAQAVAGDVVGMTGPGGSELKDADWCVLAGDETALPAIGRMLEDMPVGRRVVALIEIADDAERQNLTTKASLDLRWLAREGRPAGTTSLLVDAVRELDFPGDDTSIFVWAGCEHAAAREIRAHLRKERDLPRGRSVVAAYWRRGKSGEVEDAD</sequence>
<dbReference type="PROSITE" id="PS51384">
    <property type="entry name" value="FAD_FR"/>
    <property type="match status" value="1"/>
</dbReference>
<reference evidence="3 4" key="2">
    <citation type="submission" date="2019-09" db="EMBL/GenBank/DDBJ databases">
        <title>Mesorhizobium sp. MaA-C15 isolated from Microcystis aeruginosa.</title>
        <authorList>
            <person name="Jeong S.E."/>
            <person name="Jin H.M."/>
            <person name="Jeon C.O."/>
        </authorList>
    </citation>
    <scope>NUCLEOTIDE SEQUENCE [LARGE SCALE GENOMIC DNA]</scope>
    <source>
        <strain evidence="3 4">MaA-C15</strain>
    </source>
</reference>
<dbReference type="Proteomes" id="UP000323258">
    <property type="component" value="Unassembled WGS sequence"/>
</dbReference>
<dbReference type="GO" id="GO:0016491">
    <property type="term" value="F:oxidoreductase activity"/>
    <property type="evidence" value="ECO:0007669"/>
    <property type="project" value="InterPro"/>
</dbReference>
<gene>
    <name evidence="3" type="ORF">FY036_10365</name>
</gene>
<evidence type="ECO:0000256" key="1">
    <source>
        <dbReference type="ARBA" id="ARBA00035644"/>
    </source>
</evidence>
<dbReference type="OrthoDB" id="9814826at2"/>
<dbReference type="InterPro" id="IPR014543">
    <property type="entry name" value="UCP028291"/>
</dbReference>
<dbReference type="PANTHER" id="PTHR30157">
    <property type="entry name" value="FERRIC REDUCTASE, NADPH-DEPENDENT"/>
    <property type="match status" value="1"/>
</dbReference>
<dbReference type="PANTHER" id="PTHR30157:SF0">
    <property type="entry name" value="NADPH-DEPENDENT FERRIC-CHELATE REDUCTASE"/>
    <property type="match status" value="1"/>
</dbReference>
<accession>A0A5D4GWX1</accession>
<dbReference type="EMBL" id="VSZS01000061">
    <property type="protein sequence ID" value="TYR32888.1"/>
    <property type="molecule type" value="Genomic_DNA"/>
</dbReference>
<dbReference type="Pfam" id="PF08021">
    <property type="entry name" value="FAD_binding_9"/>
    <property type="match status" value="1"/>
</dbReference>
<feature type="domain" description="FAD-binding FR-type" evidence="2">
    <location>
        <begin position="107"/>
        <end position="231"/>
    </location>
</feature>